<feature type="transmembrane region" description="Helical" evidence="1">
    <location>
        <begin position="221"/>
        <end position="241"/>
    </location>
</feature>
<accession>A0A1F6CRP9</accession>
<reference evidence="2 3" key="1">
    <citation type="journal article" date="2016" name="Nat. Commun.">
        <title>Thousands of microbial genomes shed light on interconnected biogeochemical processes in an aquifer system.</title>
        <authorList>
            <person name="Anantharaman K."/>
            <person name="Brown C.T."/>
            <person name="Hug L.A."/>
            <person name="Sharon I."/>
            <person name="Castelle C.J."/>
            <person name="Probst A.J."/>
            <person name="Thomas B.C."/>
            <person name="Singh A."/>
            <person name="Wilkins M.J."/>
            <person name="Karaoz U."/>
            <person name="Brodie E.L."/>
            <person name="Williams K.H."/>
            <person name="Hubbard S.S."/>
            <person name="Banfield J.F."/>
        </authorList>
    </citation>
    <scope>NUCLEOTIDE SEQUENCE [LARGE SCALE GENOMIC DNA]</scope>
</reference>
<comment type="caution">
    <text evidence="2">The sequence shown here is derived from an EMBL/GenBank/DDBJ whole genome shotgun (WGS) entry which is preliminary data.</text>
</comment>
<organism evidence="2 3">
    <name type="scientific">Candidatus Kaiserbacteria bacterium RIFCSPHIGHO2_01_FULL_54_36b</name>
    <dbReference type="NCBI Taxonomy" id="1798483"/>
    <lineage>
        <taxon>Bacteria</taxon>
        <taxon>Candidatus Kaiseribacteriota</taxon>
    </lineage>
</organism>
<feature type="transmembrane region" description="Helical" evidence="1">
    <location>
        <begin position="342"/>
        <end position="360"/>
    </location>
</feature>
<keyword evidence="1" id="KW-0472">Membrane</keyword>
<keyword evidence="1" id="KW-1133">Transmembrane helix</keyword>
<dbReference type="Proteomes" id="UP000176445">
    <property type="component" value="Unassembled WGS sequence"/>
</dbReference>
<dbReference type="EMBL" id="MFKW01000013">
    <property type="protein sequence ID" value="OGG51824.1"/>
    <property type="molecule type" value="Genomic_DNA"/>
</dbReference>
<proteinExistence type="predicted"/>
<protein>
    <submittedName>
        <fullName evidence="2">Uncharacterized protein</fullName>
    </submittedName>
</protein>
<sequence length="806" mass="86687">MKNRLLKISLTLAILFAVSAPLGLDVSRGNALALRGNIALAADACTSYDASGTPMQSGTVVQLPGGQTGCKDSSGKIFVPGDNGDTIQVNEQGMILDDNGNSTGVNVARAVGRPGTCTGIVSCIMALPVALWDAAVTLLAGTLIEISRWFLIIAGTLFNWLMDFTIIKFGAFYTQSVKTAVETAWTAFRDIANIFIIGIFTYIAINIILGAKEFGQKKMIASVLIVAVLINFSLLFTKMVIDVSNYTAAQIYTAAALGGTATAQGGQAGAATAGTSYGIADQFMNLLGVGTFGDAFKTVDEIAQAKGGSWKAPLHGILVMIIILGAAMVLFYGCFLLVSRMIMLIFLMVTAAVAVASYLIPDWGTSNYGFKAWKSSLIWCATFAPMLMIFLWMTLNVSYALKGKSNATLGAALANPVGGDNIGALFNYVLILGLLFTTFKLSSMWANKIGGFNYAQMATALPITLGSRIAGMGLRLGVGAPAYFRGKSIMASAKEDRDLAARARRKEEAALNRGQASRAALFGRAATQWEQRAAEKANKTVLQDKLAGSKFNLMDTTLAKKTMKGLGVSGFAAGESGKGFYEKSYSDQVKTRAEAGEKVAAKLAPGKGDEDKTRLRVTEERRARRETLQIAEKQAKTLEDLPNRLSKAQENLQSEKDTSAKNRLAIEDEFRSGRLNQTQYKTELDKENVRIQDAQQMVNLIQRRIVEVEKPVKDHDIETKKIADQIVGSAGKAAEEIAGIVGAKQGDVLKRIYGSLPLPKTQNEAVREAIVDKYKGNRDTARWRKVFESMKDDTTPPTPPTPPAIP</sequence>
<dbReference type="AlphaFoldDB" id="A0A1F6CRP9"/>
<name>A0A1F6CRP9_9BACT</name>
<feature type="transmembrane region" description="Helical" evidence="1">
    <location>
        <begin position="422"/>
        <end position="445"/>
    </location>
</feature>
<evidence type="ECO:0000313" key="3">
    <source>
        <dbReference type="Proteomes" id="UP000176445"/>
    </source>
</evidence>
<feature type="transmembrane region" description="Helical" evidence="1">
    <location>
        <begin position="119"/>
        <end position="142"/>
    </location>
</feature>
<evidence type="ECO:0000313" key="2">
    <source>
        <dbReference type="EMBL" id="OGG51824.1"/>
    </source>
</evidence>
<gene>
    <name evidence="2" type="ORF">A2704_03655</name>
</gene>
<keyword evidence="1" id="KW-0812">Transmembrane</keyword>
<feature type="transmembrane region" description="Helical" evidence="1">
    <location>
        <begin position="376"/>
        <end position="401"/>
    </location>
</feature>
<evidence type="ECO:0000256" key="1">
    <source>
        <dbReference type="SAM" id="Phobius"/>
    </source>
</evidence>
<feature type="transmembrane region" description="Helical" evidence="1">
    <location>
        <begin position="191"/>
        <end position="209"/>
    </location>
</feature>
<feature type="transmembrane region" description="Helical" evidence="1">
    <location>
        <begin position="149"/>
        <end position="171"/>
    </location>
</feature>
<feature type="transmembrane region" description="Helical" evidence="1">
    <location>
        <begin position="314"/>
        <end position="335"/>
    </location>
</feature>